<feature type="transmembrane region" description="Helical" evidence="1">
    <location>
        <begin position="9"/>
        <end position="32"/>
    </location>
</feature>
<keyword evidence="1" id="KW-0472">Membrane</keyword>
<accession>A0A7T0KI07</accession>
<evidence type="ECO:0000256" key="1">
    <source>
        <dbReference type="SAM" id="Phobius"/>
    </source>
</evidence>
<dbReference type="AlphaFoldDB" id="A0A7T0KI07"/>
<dbReference type="InterPro" id="IPR021903">
    <property type="entry name" value="DUF3515"/>
</dbReference>
<dbReference type="Pfam" id="PF12028">
    <property type="entry name" value="DUF3515"/>
    <property type="match status" value="1"/>
</dbReference>
<organism evidence="2 3">
    <name type="scientific">Corynebacterium lizhenjunii</name>
    <dbReference type="NCBI Taxonomy" id="2709394"/>
    <lineage>
        <taxon>Bacteria</taxon>
        <taxon>Bacillati</taxon>
        <taxon>Actinomycetota</taxon>
        <taxon>Actinomycetes</taxon>
        <taxon>Mycobacteriales</taxon>
        <taxon>Corynebacteriaceae</taxon>
        <taxon>Corynebacterium</taxon>
    </lineage>
</organism>
<proteinExistence type="predicted"/>
<dbReference type="KEGG" id="cliz:G7Y31_05220"/>
<gene>
    <name evidence="2" type="ORF">G7Y31_05220</name>
</gene>
<protein>
    <submittedName>
        <fullName evidence="2">DUF3515 domain-containing protein</fullName>
    </submittedName>
</protein>
<evidence type="ECO:0000313" key="3">
    <source>
        <dbReference type="Proteomes" id="UP000594681"/>
    </source>
</evidence>
<reference evidence="2 3" key="1">
    <citation type="submission" date="2020-11" db="EMBL/GenBank/DDBJ databases">
        <title>Corynebacterium sp. ZJ-599.</title>
        <authorList>
            <person name="Zhou J."/>
        </authorList>
    </citation>
    <scope>NUCLEOTIDE SEQUENCE [LARGE SCALE GENOMIC DNA]</scope>
    <source>
        <strain evidence="2 3">ZJ-599</strain>
    </source>
</reference>
<dbReference type="RefSeq" id="WP_165010508.1">
    <property type="nucleotide sequence ID" value="NZ_CP064954.1"/>
</dbReference>
<dbReference type="Proteomes" id="UP000594681">
    <property type="component" value="Chromosome"/>
</dbReference>
<dbReference type="EMBL" id="CP064954">
    <property type="protein sequence ID" value="QPK80088.1"/>
    <property type="molecule type" value="Genomic_DNA"/>
</dbReference>
<sequence>MTPHFNRTAIFISLTLSIVMVLGVIFGAKYFYETYAKEPVAMSPVDSPLADSPECAQLIASLPSRFMGHPRAEVAEPAPPGAAAWATDSTQAVTLRCGVDMPFQYTNYAQPTDIDGTSWLQVRDMTPQSTLTTWYTTDRAPAVAVTTFDDQRPTGLEALSELAQQDQPRHPAPLSQLKAATNASECSALDGALPRSLGDYQQDASISPVTEHTTVWTAPGREAIVLRCGVASPPGYAAGKQLQQVNDIPWFEDTTLARGTTASTWFALGRSTDIALSVPQDTAAEALVELGRAIAAHTPADA</sequence>
<keyword evidence="1" id="KW-1133">Transmembrane helix</keyword>
<keyword evidence="1" id="KW-0812">Transmembrane</keyword>
<name>A0A7T0KI07_9CORY</name>
<keyword evidence="3" id="KW-1185">Reference proteome</keyword>
<evidence type="ECO:0000313" key="2">
    <source>
        <dbReference type="EMBL" id="QPK80088.1"/>
    </source>
</evidence>